<evidence type="ECO:0000259" key="4">
    <source>
        <dbReference type="Pfam" id="PF14159"/>
    </source>
</evidence>
<feature type="transmembrane region" description="Helical" evidence="3">
    <location>
        <begin position="146"/>
        <end position="164"/>
    </location>
</feature>
<dbReference type="Proteomes" id="UP000734854">
    <property type="component" value="Unassembled WGS sequence"/>
</dbReference>
<keyword evidence="3" id="KW-0812">Transmembrane</keyword>
<gene>
    <name evidence="5" type="ORF">ZIOFF_003844</name>
</gene>
<reference evidence="5 6" key="1">
    <citation type="submission" date="2020-08" db="EMBL/GenBank/DDBJ databases">
        <title>Plant Genome Project.</title>
        <authorList>
            <person name="Zhang R.-G."/>
        </authorList>
    </citation>
    <scope>NUCLEOTIDE SEQUENCE [LARGE SCALE GENOMIC DNA]</scope>
    <source>
        <tissue evidence="5">Rhizome</tissue>
    </source>
</reference>
<comment type="subcellular location">
    <subcellularLocation>
        <location evidence="1">Membrane</location>
        <topology evidence="1">Multi-pass membrane protein</topology>
    </subcellularLocation>
</comment>
<feature type="transmembrane region" description="Helical" evidence="3">
    <location>
        <begin position="118"/>
        <end position="140"/>
    </location>
</feature>
<keyword evidence="6" id="KW-1185">Reference proteome</keyword>
<dbReference type="AlphaFoldDB" id="A0A8J5I731"/>
<evidence type="ECO:0000256" key="1">
    <source>
        <dbReference type="ARBA" id="ARBA00004141"/>
    </source>
</evidence>
<organism evidence="5 6">
    <name type="scientific">Zingiber officinale</name>
    <name type="common">Ginger</name>
    <name type="synonym">Amomum zingiber</name>
    <dbReference type="NCBI Taxonomy" id="94328"/>
    <lineage>
        <taxon>Eukaryota</taxon>
        <taxon>Viridiplantae</taxon>
        <taxon>Streptophyta</taxon>
        <taxon>Embryophyta</taxon>
        <taxon>Tracheophyta</taxon>
        <taxon>Spermatophyta</taxon>
        <taxon>Magnoliopsida</taxon>
        <taxon>Liliopsida</taxon>
        <taxon>Zingiberales</taxon>
        <taxon>Zingiberaceae</taxon>
        <taxon>Zingiber</taxon>
    </lineage>
</organism>
<name>A0A8J5I731_ZINOF</name>
<dbReference type="PANTHER" id="PTHR33222">
    <property type="match status" value="1"/>
</dbReference>
<keyword evidence="3" id="KW-0472">Membrane</keyword>
<feature type="domain" description="Cyanobacterial aminoacyl-tRNA synthetase CAAD" evidence="4">
    <location>
        <begin position="107"/>
        <end position="189"/>
    </location>
</feature>
<evidence type="ECO:0000256" key="3">
    <source>
        <dbReference type="SAM" id="Phobius"/>
    </source>
</evidence>
<comment type="caution">
    <text evidence="5">The sequence shown here is derived from an EMBL/GenBank/DDBJ whole genome shotgun (WGS) entry which is preliminary data.</text>
</comment>
<dbReference type="InterPro" id="IPR033344">
    <property type="entry name" value="CURT1"/>
</dbReference>
<evidence type="ECO:0000256" key="2">
    <source>
        <dbReference type="SAM" id="MobiDB-lite"/>
    </source>
</evidence>
<proteinExistence type="predicted"/>
<dbReference type="Pfam" id="PF14159">
    <property type="entry name" value="CAAD"/>
    <property type="match status" value="1"/>
</dbReference>
<feature type="region of interest" description="Disordered" evidence="2">
    <location>
        <begin position="19"/>
        <end position="39"/>
    </location>
</feature>
<dbReference type="PANTHER" id="PTHR33222:SF9">
    <property type="entry name" value="PROTEIN CURVATURE THYLAKOID 1B, CHLOROPLASTIC"/>
    <property type="match status" value="1"/>
</dbReference>
<evidence type="ECO:0000313" key="6">
    <source>
        <dbReference type="Proteomes" id="UP000734854"/>
    </source>
</evidence>
<sequence length="192" mass="20266">MASAANSAACSLAVPPPFDGKPLPRQSSAHAVGLPSLRPTPHLASPSRLQIREAWKTAAYNCRRVAGKFIRKATGETTATVEITTAAAAAATTTTTTAEFADQLPELSDFWDKLEDKYTVSALAFAGIIGLWTAGGAVSAIDRLPLVPGALELVGIGYTGWFVYKNLLLESDRKSLIAKVKSLYSDIIGSSE</sequence>
<evidence type="ECO:0000313" key="5">
    <source>
        <dbReference type="EMBL" id="KAG6538716.1"/>
    </source>
</evidence>
<protein>
    <recommendedName>
        <fullName evidence="4">Cyanobacterial aminoacyl-tRNA synthetase CAAD domain-containing protein</fullName>
    </recommendedName>
</protein>
<dbReference type="EMBL" id="JACMSC010000001">
    <property type="protein sequence ID" value="KAG6538716.1"/>
    <property type="molecule type" value="Genomic_DNA"/>
</dbReference>
<dbReference type="InterPro" id="IPR025564">
    <property type="entry name" value="CAAD_dom"/>
</dbReference>
<dbReference type="GO" id="GO:0009535">
    <property type="term" value="C:chloroplast thylakoid membrane"/>
    <property type="evidence" value="ECO:0007669"/>
    <property type="project" value="TreeGrafter"/>
</dbReference>
<keyword evidence="3" id="KW-1133">Transmembrane helix</keyword>
<accession>A0A8J5I731</accession>